<feature type="binding site" evidence="8">
    <location>
        <begin position="7"/>
        <end position="15"/>
    </location>
    <ligand>
        <name>ATP</name>
        <dbReference type="ChEBI" id="CHEBI:30616"/>
    </ligand>
</feature>
<dbReference type="OrthoDB" id="9807434at2"/>
<dbReference type="GO" id="GO:0005829">
    <property type="term" value="C:cytosol"/>
    <property type="evidence" value="ECO:0007669"/>
    <property type="project" value="TreeGrafter"/>
</dbReference>
<evidence type="ECO:0000256" key="4">
    <source>
        <dbReference type="ARBA" id="ARBA00022777"/>
    </source>
</evidence>
<dbReference type="EMBL" id="PUIA01000010">
    <property type="protein sequence ID" value="PQO40784.1"/>
    <property type="molecule type" value="Genomic_DNA"/>
</dbReference>
<keyword evidence="5 8" id="KW-0067">ATP-binding</keyword>
<evidence type="ECO:0000259" key="9">
    <source>
        <dbReference type="Pfam" id="PF02224"/>
    </source>
</evidence>
<dbReference type="Proteomes" id="UP000240009">
    <property type="component" value="Unassembled WGS sequence"/>
</dbReference>
<reference evidence="10 11" key="1">
    <citation type="submission" date="2018-02" db="EMBL/GenBank/DDBJ databases">
        <title>Comparative genomes isolates from brazilian mangrove.</title>
        <authorList>
            <person name="Araujo J.E."/>
            <person name="Taketani R.G."/>
            <person name="Silva M.C.P."/>
            <person name="Loureco M.V."/>
            <person name="Andreote F.D."/>
        </authorList>
    </citation>
    <scope>NUCLEOTIDE SEQUENCE [LARGE SCALE GENOMIC DNA]</scope>
    <source>
        <strain evidence="10 11">HEX-2 MGV</strain>
    </source>
</reference>
<dbReference type="SUPFAM" id="SSF52540">
    <property type="entry name" value="P-loop containing nucleoside triphosphate hydrolases"/>
    <property type="match status" value="1"/>
</dbReference>
<accession>A0A2S8G9K9</accession>
<dbReference type="InterPro" id="IPR027417">
    <property type="entry name" value="P-loop_NTPase"/>
</dbReference>
<dbReference type="RefSeq" id="WP_105349691.1">
    <property type="nucleotide sequence ID" value="NZ_PUIA01000010.1"/>
</dbReference>
<gene>
    <name evidence="8" type="primary">cmk</name>
    <name evidence="10" type="ORF">C5Y96_01020</name>
</gene>
<dbReference type="AlphaFoldDB" id="A0A2S8G9K9"/>
<comment type="similarity">
    <text evidence="1 8">Belongs to the cytidylate kinase family. Type 1 subfamily.</text>
</comment>
<dbReference type="InterPro" id="IPR011994">
    <property type="entry name" value="Cytidylate_kinase_dom"/>
</dbReference>
<comment type="subcellular location">
    <subcellularLocation>
        <location evidence="8">Cytoplasm</location>
    </subcellularLocation>
</comment>
<dbReference type="InterPro" id="IPR003136">
    <property type="entry name" value="Cytidylate_kin"/>
</dbReference>
<dbReference type="HAMAP" id="MF_00238">
    <property type="entry name" value="Cytidyl_kinase_type1"/>
    <property type="match status" value="1"/>
</dbReference>
<evidence type="ECO:0000256" key="5">
    <source>
        <dbReference type="ARBA" id="ARBA00022840"/>
    </source>
</evidence>
<evidence type="ECO:0000313" key="10">
    <source>
        <dbReference type="EMBL" id="PQO40784.1"/>
    </source>
</evidence>
<dbReference type="Pfam" id="PF02224">
    <property type="entry name" value="Cytidylate_kin"/>
    <property type="match status" value="1"/>
</dbReference>
<comment type="catalytic activity">
    <reaction evidence="7 8">
        <text>CMP + ATP = CDP + ADP</text>
        <dbReference type="Rhea" id="RHEA:11600"/>
        <dbReference type="ChEBI" id="CHEBI:30616"/>
        <dbReference type="ChEBI" id="CHEBI:58069"/>
        <dbReference type="ChEBI" id="CHEBI:60377"/>
        <dbReference type="ChEBI" id="CHEBI:456216"/>
        <dbReference type="EC" id="2.7.4.25"/>
    </reaction>
</comment>
<dbReference type="GO" id="GO:0015949">
    <property type="term" value="P:nucleobase-containing small molecule interconversion"/>
    <property type="evidence" value="ECO:0007669"/>
    <property type="project" value="TreeGrafter"/>
</dbReference>
<dbReference type="CDD" id="cd02020">
    <property type="entry name" value="CMPK"/>
    <property type="match status" value="1"/>
</dbReference>
<evidence type="ECO:0000256" key="7">
    <source>
        <dbReference type="ARBA" id="ARBA00048478"/>
    </source>
</evidence>
<evidence type="ECO:0000313" key="11">
    <source>
        <dbReference type="Proteomes" id="UP000240009"/>
    </source>
</evidence>
<evidence type="ECO:0000256" key="8">
    <source>
        <dbReference type="HAMAP-Rule" id="MF_00238"/>
    </source>
</evidence>
<evidence type="ECO:0000256" key="1">
    <source>
        <dbReference type="ARBA" id="ARBA00009427"/>
    </source>
</evidence>
<dbReference type="Gene3D" id="3.40.50.300">
    <property type="entry name" value="P-loop containing nucleotide triphosphate hydrolases"/>
    <property type="match status" value="1"/>
</dbReference>
<dbReference type="EC" id="2.7.4.25" evidence="8"/>
<dbReference type="GO" id="GO:0036431">
    <property type="term" value="F:dCMP kinase activity"/>
    <property type="evidence" value="ECO:0007669"/>
    <property type="project" value="InterPro"/>
</dbReference>
<proteinExistence type="inferred from homology"/>
<organism evidence="10 11">
    <name type="scientific">Blastopirellula marina</name>
    <dbReference type="NCBI Taxonomy" id="124"/>
    <lineage>
        <taxon>Bacteria</taxon>
        <taxon>Pseudomonadati</taxon>
        <taxon>Planctomycetota</taxon>
        <taxon>Planctomycetia</taxon>
        <taxon>Pirellulales</taxon>
        <taxon>Pirellulaceae</taxon>
        <taxon>Blastopirellula</taxon>
    </lineage>
</organism>
<dbReference type="GO" id="GO:0005524">
    <property type="term" value="F:ATP binding"/>
    <property type="evidence" value="ECO:0007669"/>
    <property type="project" value="UniProtKB-UniRule"/>
</dbReference>
<feature type="domain" description="Cytidylate kinase" evidence="9">
    <location>
        <begin position="3"/>
        <end position="212"/>
    </location>
</feature>
<keyword evidence="4 8" id="KW-0418">Kinase</keyword>
<dbReference type="NCBIfam" id="TIGR00017">
    <property type="entry name" value="cmk"/>
    <property type="match status" value="1"/>
</dbReference>
<keyword evidence="3 8" id="KW-0547">Nucleotide-binding</keyword>
<name>A0A2S8G9K9_9BACT</name>
<dbReference type="PANTHER" id="PTHR21299:SF2">
    <property type="entry name" value="CYTIDYLATE KINASE"/>
    <property type="match status" value="1"/>
</dbReference>
<dbReference type="GO" id="GO:0036430">
    <property type="term" value="F:CMP kinase activity"/>
    <property type="evidence" value="ECO:0007669"/>
    <property type="project" value="RHEA"/>
</dbReference>
<keyword evidence="2 8" id="KW-0808">Transferase</keyword>
<comment type="catalytic activity">
    <reaction evidence="6 8">
        <text>dCMP + ATP = dCDP + ADP</text>
        <dbReference type="Rhea" id="RHEA:25094"/>
        <dbReference type="ChEBI" id="CHEBI:30616"/>
        <dbReference type="ChEBI" id="CHEBI:57566"/>
        <dbReference type="ChEBI" id="CHEBI:58593"/>
        <dbReference type="ChEBI" id="CHEBI:456216"/>
        <dbReference type="EC" id="2.7.4.25"/>
    </reaction>
</comment>
<sequence>MIVTIDGPAGAGKSSISRRLADELGFEFLDTGAMYRAVALMGLRAKIDWADKNLLVDFAKSASIDLSGRAVILDGEDVSHEIRSQQVTEVTRYAANNFGVREELVRLQREIAAGKDIVTEGRDQGTLVFPNAECKIFLTASPEERARRRVGDLAKRGETVEFEEILQQQTKRDEEDSQREVGPLLKAEDAVEVMTDGMSEAEVLQELVGIVQRYQHA</sequence>
<evidence type="ECO:0000256" key="6">
    <source>
        <dbReference type="ARBA" id="ARBA00047615"/>
    </source>
</evidence>
<evidence type="ECO:0000256" key="2">
    <source>
        <dbReference type="ARBA" id="ARBA00022679"/>
    </source>
</evidence>
<protein>
    <recommendedName>
        <fullName evidence="8">Cytidylate kinase</fullName>
        <shortName evidence="8">CK</shortName>
        <ecNumber evidence="8">2.7.4.25</ecNumber>
    </recommendedName>
    <alternativeName>
        <fullName evidence="8">Cytidine monophosphate kinase</fullName>
        <shortName evidence="8">CMP kinase</shortName>
    </alternativeName>
</protein>
<keyword evidence="8" id="KW-0963">Cytoplasm</keyword>
<comment type="caution">
    <text evidence="10">The sequence shown here is derived from an EMBL/GenBank/DDBJ whole genome shotgun (WGS) entry which is preliminary data.</text>
</comment>
<dbReference type="GO" id="GO:0006220">
    <property type="term" value="P:pyrimidine nucleotide metabolic process"/>
    <property type="evidence" value="ECO:0007669"/>
    <property type="project" value="UniProtKB-UniRule"/>
</dbReference>
<dbReference type="PANTHER" id="PTHR21299">
    <property type="entry name" value="CYTIDYLATE KINASE/PANTOATE-BETA-ALANINE LIGASE"/>
    <property type="match status" value="1"/>
</dbReference>
<evidence type="ECO:0000256" key="3">
    <source>
        <dbReference type="ARBA" id="ARBA00022741"/>
    </source>
</evidence>